<dbReference type="RefSeq" id="WP_019687725.1">
    <property type="nucleotide sequence ID" value="NZ_CP036496.1"/>
</dbReference>
<dbReference type="EMBL" id="UGSC01000001">
    <property type="protein sequence ID" value="SUA70330.1"/>
    <property type="molecule type" value="Genomic_DNA"/>
</dbReference>
<evidence type="ECO:0000313" key="1">
    <source>
        <dbReference type="EMBL" id="SUA70330.1"/>
    </source>
</evidence>
<proteinExistence type="predicted"/>
<dbReference type="AlphaFoldDB" id="A0A378Y1D0"/>
<sequence length="49" mass="5675">MKHIRVVKQNGSTIIHTLGTDMDILELSTAFQMDRVDYHGKYVYIHLKG</sequence>
<dbReference type="GeneID" id="93346555"/>
<accession>A0A378Y1D0</accession>
<organism evidence="1 2">
    <name type="scientific">Paenibacillus polymyxa</name>
    <name type="common">Bacillus polymyxa</name>
    <dbReference type="NCBI Taxonomy" id="1406"/>
    <lineage>
        <taxon>Bacteria</taxon>
        <taxon>Bacillati</taxon>
        <taxon>Bacillota</taxon>
        <taxon>Bacilli</taxon>
        <taxon>Bacillales</taxon>
        <taxon>Paenibacillaceae</taxon>
        <taxon>Paenibacillus</taxon>
    </lineage>
</organism>
<name>A0A378Y1D0_PAEPO</name>
<dbReference type="Proteomes" id="UP000254400">
    <property type="component" value="Unassembled WGS sequence"/>
</dbReference>
<protein>
    <submittedName>
        <fullName evidence="1">Uncharacterized protein</fullName>
    </submittedName>
</protein>
<evidence type="ECO:0000313" key="2">
    <source>
        <dbReference type="Proteomes" id="UP000254400"/>
    </source>
</evidence>
<gene>
    <name evidence="1" type="ORF">NCTC10343_03201</name>
</gene>
<reference evidence="1 2" key="1">
    <citation type="submission" date="2018-06" db="EMBL/GenBank/DDBJ databases">
        <authorList>
            <consortium name="Pathogen Informatics"/>
            <person name="Doyle S."/>
        </authorList>
    </citation>
    <scope>NUCLEOTIDE SEQUENCE [LARGE SCALE GENOMIC DNA]</scope>
    <source>
        <strain evidence="1 2">NCTC10343</strain>
    </source>
</reference>